<dbReference type="EMBL" id="CABIKO010000034">
    <property type="protein sequence ID" value="VVA19102.1"/>
    <property type="molecule type" value="Genomic_DNA"/>
</dbReference>
<evidence type="ECO:0000313" key="1">
    <source>
        <dbReference type="EMBL" id="VVA19102.1"/>
    </source>
</evidence>
<dbReference type="Gramene" id="VVA19102">
    <property type="protein sequence ID" value="VVA19102"/>
    <property type="gene ID" value="Prudul26B008910"/>
</dbReference>
<dbReference type="AlphaFoldDB" id="A0A5E4EUF9"/>
<dbReference type="GO" id="GO:0005739">
    <property type="term" value="C:mitochondrion"/>
    <property type="evidence" value="ECO:0007669"/>
    <property type="project" value="TreeGrafter"/>
</dbReference>
<accession>A0A5E4EUF9</accession>
<dbReference type="InParanoid" id="A0A5E4EUF9"/>
<dbReference type="Proteomes" id="UP000327085">
    <property type="component" value="Chromosome 3"/>
</dbReference>
<dbReference type="GO" id="GO:0034551">
    <property type="term" value="P:mitochondrial respiratory chain complex III assembly"/>
    <property type="evidence" value="ECO:0007669"/>
    <property type="project" value="TreeGrafter"/>
</dbReference>
<organism evidence="1 2">
    <name type="scientific">Prunus dulcis</name>
    <name type="common">Almond</name>
    <name type="synonym">Amygdalus dulcis</name>
    <dbReference type="NCBI Taxonomy" id="3755"/>
    <lineage>
        <taxon>Eukaryota</taxon>
        <taxon>Viridiplantae</taxon>
        <taxon>Streptophyta</taxon>
        <taxon>Embryophyta</taxon>
        <taxon>Tracheophyta</taxon>
        <taxon>Spermatophyta</taxon>
        <taxon>Magnoliopsida</taxon>
        <taxon>eudicotyledons</taxon>
        <taxon>Gunneridae</taxon>
        <taxon>Pentapetalae</taxon>
        <taxon>rosids</taxon>
        <taxon>fabids</taxon>
        <taxon>Rosales</taxon>
        <taxon>Rosaceae</taxon>
        <taxon>Amygdaloideae</taxon>
        <taxon>Amygdaleae</taxon>
        <taxon>Prunus</taxon>
    </lineage>
</organism>
<proteinExistence type="predicted"/>
<evidence type="ECO:0000313" key="2">
    <source>
        <dbReference type="Proteomes" id="UP000327085"/>
    </source>
</evidence>
<sequence length="197" mass="21756">MLPRWSRAVTKLSRLGSQHNLNLKNELYVISCQSYGRTAAAVAPDTAIIVEKPLPSEPVVNLDKLFLSKPCSLALAPDSPLRIEEPQYAGFKHAILRLMLFYSKQSRLKEFFGPSSFKLLGRATTKPLIGLNGKGWIVVFALLISNQPIDRPCKEPHLGLGSFTSSRSRMVRFRTGGLCSLSDVVYIGAFVSPWAGH</sequence>
<name>A0A5E4EUF9_PRUDU</name>
<reference evidence="2" key="1">
    <citation type="journal article" date="2020" name="Plant J.">
        <title>Transposons played a major role in the diversification between the closely related almond and peach genomes: results from the almond genome sequence.</title>
        <authorList>
            <person name="Alioto T."/>
            <person name="Alexiou K.G."/>
            <person name="Bardil A."/>
            <person name="Barteri F."/>
            <person name="Castanera R."/>
            <person name="Cruz F."/>
            <person name="Dhingra A."/>
            <person name="Duval H."/>
            <person name="Fernandez I Marti A."/>
            <person name="Frias L."/>
            <person name="Galan B."/>
            <person name="Garcia J.L."/>
            <person name="Howad W."/>
            <person name="Gomez-Garrido J."/>
            <person name="Gut M."/>
            <person name="Julca I."/>
            <person name="Morata J."/>
            <person name="Puigdomenech P."/>
            <person name="Ribeca P."/>
            <person name="Rubio Cabetas M.J."/>
            <person name="Vlasova A."/>
            <person name="Wirthensohn M."/>
            <person name="Garcia-Mas J."/>
            <person name="Gabaldon T."/>
            <person name="Casacuberta J.M."/>
            <person name="Arus P."/>
        </authorList>
    </citation>
    <scope>NUCLEOTIDE SEQUENCE [LARGE SCALE GENOMIC DNA]</scope>
    <source>
        <strain evidence="2">cv. Texas</strain>
    </source>
</reference>
<gene>
    <name evidence="1" type="ORF">ALMOND_2B008910</name>
</gene>
<dbReference type="PANTHER" id="PTHR12184">
    <property type="entry name" value="UBIQUINOL-CYTOCHROME C REDUCTASE COMPLEX ASSEMBLY FACTOR 1 FAMILY MEMBER"/>
    <property type="match status" value="1"/>
</dbReference>
<dbReference type="InterPro" id="IPR007129">
    <property type="entry name" value="Ubiqinol_cyt_c_chaperone_CPB3"/>
</dbReference>
<dbReference type="PANTHER" id="PTHR12184:SF1">
    <property type="entry name" value="UBIQUINOL-CYTOCHROME-C REDUCTASE COMPLEX ASSEMBLY FACTOR 1"/>
    <property type="match status" value="1"/>
</dbReference>
<protein>
    <submittedName>
        <fullName evidence="1">PREDICTED: ubiquinol-cytochrome-c reductase complex assembly factor</fullName>
    </submittedName>
</protein>